<dbReference type="InterPro" id="IPR046980">
    <property type="entry name" value="KefG/KefF"/>
</dbReference>
<gene>
    <name evidence="3" type="primary">kefF</name>
    <name evidence="3" type="ORF">LMG21510_04900</name>
</gene>
<dbReference type="PANTHER" id="PTHR47307:SF1">
    <property type="entry name" value="GLUTATHIONE-REGULATED POTASSIUM-EFFLUX SYSTEM ANCILLARY PROTEIN KEFG"/>
    <property type="match status" value="1"/>
</dbReference>
<sequence length="194" mass="21309">MNLRSTVVIYAHPFPHRSRVNRPLAEALAALPQVQVRDLYRDYTDYNIDIVAEQRALAAADTVVLQFPLRWFSVPPLLKLWLDEVLERGWAYGPGGTALRGKSLLVAATTGGTAESYSPAGAHRHEVEAFLLPLAQTARLCGMNWLAPAVAHDAHYLQADELSRYIDEVKARLSAEPPAMPVPAPPADSLADSY</sequence>
<comment type="caution">
    <text evidence="3">The sequence shown here is derived from an EMBL/GenBank/DDBJ whole genome shotgun (WGS) entry which is preliminary data.</text>
</comment>
<evidence type="ECO:0000259" key="2">
    <source>
        <dbReference type="Pfam" id="PF02525"/>
    </source>
</evidence>
<organism evidence="3 4">
    <name type="scientific">Cupriavidus respiraculi</name>
    <dbReference type="NCBI Taxonomy" id="195930"/>
    <lineage>
        <taxon>Bacteria</taxon>
        <taxon>Pseudomonadati</taxon>
        <taxon>Pseudomonadota</taxon>
        <taxon>Betaproteobacteria</taxon>
        <taxon>Burkholderiales</taxon>
        <taxon>Burkholderiaceae</taxon>
        <taxon>Cupriavidus</taxon>
    </lineage>
</organism>
<dbReference type="EMBL" id="CAJZAH010000009">
    <property type="protein sequence ID" value="CAG9183613.1"/>
    <property type="molecule type" value="Genomic_DNA"/>
</dbReference>
<dbReference type="RefSeq" id="WP_224044499.1">
    <property type="nucleotide sequence ID" value="NZ_CAJZAH010000009.1"/>
</dbReference>
<evidence type="ECO:0000313" key="4">
    <source>
        <dbReference type="Proteomes" id="UP000721236"/>
    </source>
</evidence>
<reference evidence="3 4" key="1">
    <citation type="submission" date="2021-08" db="EMBL/GenBank/DDBJ databases">
        <authorList>
            <person name="Peeters C."/>
        </authorList>
    </citation>
    <scope>NUCLEOTIDE SEQUENCE [LARGE SCALE GENOMIC DNA]</scope>
    <source>
        <strain evidence="3 4">LMG 21510</strain>
    </source>
</reference>
<dbReference type="PANTHER" id="PTHR47307">
    <property type="entry name" value="GLUTATHIONE-REGULATED POTASSIUM-EFFLUX SYSTEM ANCILLARY PROTEIN KEFG"/>
    <property type="match status" value="1"/>
</dbReference>
<protein>
    <submittedName>
        <fullName evidence="3">Glutathione-regulated potassium-efflux system ancillary protein KefF</fullName>
        <ecNumber evidence="3">1.6.5.2</ecNumber>
    </submittedName>
</protein>
<keyword evidence="4" id="KW-1185">Reference proteome</keyword>
<feature type="domain" description="Flavodoxin-like fold" evidence="2">
    <location>
        <begin position="6"/>
        <end position="172"/>
    </location>
</feature>
<dbReference type="SUPFAM" id="SSF52218">
    <property type="entry name" value="Flavoproteins"/>
    <property type="match status" value="1"/>
</dbReference>
<dbReference type="InterPro" id="IPR029039">
    <property type="entry name" value="Flavoprotein-like_sf"/>
</dbReference>
<dbReference type="InterPro" id="IPR003680">
    <property type="entry name" value="Flavodoxin_fold"/>
</dbReference>
<dbReference type="Pfam" id="PF02525">
    <property type="entry name" value="Flavodoxin_2"/>
    <property type="match status" value="1"/>
</dbReference>
<dbReference type="EC" id="1.6.5.2" evidence="3"/>
<name>A0ABN7ZCB5_9BURK</name>
<dbReference type="GO" id="GO:0003955">
    <property type="term" value="F:NAD(P)H dehydrogenase (quinone) activity"/>
    <property type="evidence" value="ECO:0007669"/>
    <property type="project" value="UniProtKB-EC"/>
</dbReference>
<keyword evidence="1 3" id="KW-0560">Oxidoreductase</keyword>
<dbReference type="Gene3D" id="3.40.50.360">
    <property type="match status" value="1"/>
</dbReference>
<evidence type="ECO:0000313" key="3">
    <source>
        <dbReference type="EMBL" id="CAG9183613.1"/>
    </source>
</evidence>
<dbReference type="Proteomes" id="UP000721236">
    <property type="component" value="Unassembled WGS sequence"/>
</dbReference>
<accession>A0ABN7ZCB5</accession>
<proteinExistence type="predicted"/>
<evidence type="ECO:0000256" key="1">
    <source>
        <dbReference type="ARBA" id="ARBA00023002"/>
    </source>
</evidence>